<accession>A0ABR1D4Y5</accession>
<sequence length="134" mass="14291">MVEQWITEDGGNPVQCAKSVLIYVVQFNDHNMIMDHRSHLFSTHPSYPALFITKQWYLVDGNTVQKEADLSLMNEDRSISTAEVTDSPTGGVGGIPDLGTALKLVQQLLAVILKILLNAVQGAGGLVGGAAGAT</sequence>
<protein>
    <recommendedName>
        <fullName evidence="3">VASt domain-containing protein</fullName>
    </recommendedName>
</protein>
<reference evidence="1 2" key="1">
    <citation type="submission" date="2023-08" db="EMBL/GenBank/DDBJ databases">
        <title>A Necator americanus chromosomal reference genome.</title>
        <authorList>
            <person name="Ilik V."/>
            <person name="Petrzelkova K.J."/>
            <person name="Pardy F."/>
            <person name="Fuh T."/>
            <person name="Niatou-Singa F.S."/>
            <person name="Gouil Q."/>
            <person name="Baker L."/>
            <person name="Ritchie M.E."/>
            <person name="Jex A.R."/>
            <person name="Gazzola D."/>
            <person name="Li H."/>
            <person name="Toshio Fujiwara R."/>
            <person name="Zhan B."/>
            <person name="Aroian R.V."/>
            <person name="Pafco B."/>
            <person name="Schwarz E.M."/>
        </authorList>
    </citation>
    <scope>NUCLEOTIDE SEQUENCE [LARGE SCALE GENOMIC DNA]</scope>
    <source>
        <strain evidence="1 2">Aroian</strain>
        <tissue evidence="1">Whole animal</tissue>
    </source>
</reference>
<dbReference type="Proteomes" id="UP001303046">
    <property type="component" value="Unassembled WGS sequence"/>
</dbReference>
<organism evidence="1 2">
    <name type="scientific">Necator americanus</name>
    <name type="common">Human hookworm</name>
    <dbReference type="NCBI Taxonomy" id="51031"/>
    <lineage>
        <taxon>Eukaryota</taxon>
        <taxon>Metazoa</taxon>
        <taxon>Ecdysozoa</taxon>
        <taxon>Nematoda</taxon>
        <taxon>Chromadorea</taxon>
        <taxon>Rhabditida</taxon>
        <taxon>Rhabditina</taxon>
        <taxon>Rhabditomorpha</taxon>
        <taxon>Strongyloidea</taxon>
        <taxon>Ancylostomatidae</taxon>
        <taxon>Bunostominae</taxon>
        <taxon>Necator</taxon>
    </lineage>
</organism>
<gene>
    <name evidence="1" type="primary">Necator_chrIII.g12756</name>
    <name evidence="1" type="ORF">RB195_011989</name>
</gene>
<comment type="caution">
    <text evidence="1">The sequence shown here is derived from an EMBL/GenBank/DDBJ whole genome shotgun (WGS) entry which is preliminary data.</text>
</comment>
<evidence type="ECO:0000313" key="1">
    <source>
        <dbReference type="EMBL" id="KAK6745597.1"/>
    </source>
</evidence>
<evidence type="ECO:0000313" key="2">
    <source>
        <dbReference type="Proteomes" id="UP001303046"/>
    </source>
</evidence>
<keyword evidence="2" id="KW-1185">Reference proteome</keyword>
<evidence type="ECO:0008006" key="3">
    <source>
        <dbReference type="Google" id="ProtNLM"/>
    </source>
</evidence>
<proteinExistence type="predicted"/>
<dbReference type="EMBL" id="JAVFWL010000003">
    <property type="protein sequence ID" value="KAK6745597.1"/>
    <property type="molecule type" value="Genomic_DNA"/>
</dbReference>
<name>A0ABR1D4Y5_NECAM</name>